<accession>A0ABR6RJ14</accession>
<organism evidence="3 4">
    <name type="scientific">Comamonas odontotermitis</name>
    <dbReference type="NCBI Taxonomy" id="379895"/>
    <lineage>
        <taxon>Bacteria</taxon>
        <taxon>Pseudomonadati</taxon>
        <taxon>Pseudomonadota</taxon>
        <taxon>Betaproteobacteria</taxon>
        <taxon>Burkholderiales</taxon>
        <taxon>Comamonadaceae</taxon>
        <taxon>Comamonas</taxon>
    </lineage>
</organism>
<dbReference type="InterPro" id="IPR000566">
    <property type="entry name" value="Lipocln_cytosolic_FA-bd_dom"/>
</dbReference>
<dbReference type="InterPro" id="IPR012674">
    <property type="entry name" value="Calycin"/>
</dbReference>
<protein>
    <submittedName>
        <fullName evidence="3">Apolipoprotein D and lipocalin family protein</fullName>
    </submittedName>
</protein>
<sequence>MSMLLGFRAARAKFALYGLVGVGAAMAMHGLAAAQSAKSSRAAPPPVATPAPPAPPSSVILELATRYNAERYMGLWYKAGKTEIPSNELRTRERYEMLLRYDGAVRVIYTYYLPLSNQWKRVEDYMEPVDKNGGSFQSSPRIEPPVTFRINRFGNLLSVDYRTFAIDANYQWALVKGPTAGSYFVLSRSPSVPEPLRRALTQLAKRHYPDMGNLVWSGQEN</sequence>
<keyword evidence="1" id="KW-0732">Signal</keyword>
<dbReference type="SUPFAM" id="SSF50814">
    <property type="entry name" value="Lipocalins"/>
    <property type="match status" value="1"/>
</dbReference>
<evidence type="ECO:0000256" key="1">
    <source>
        <dbReference type="SAM" id="SignalP"/>
    </source>
</evidence>
<feature type="chain" id="PRO_5045517806" evidence="1">
    <location>
        <begin position="28"/>
        <end position="221"/>
    </location>
</feature>
<evidence type="ECO:0000259" key="2">
    <source>
        <dbReference type="Pfam" id="PF08212"/>
    </source>
</evidence>
<dbReference type="Proteomes" id="UP000562492">
    <property type="component" value="Unassembled WGS sequence"/>
</dbReference>
<proteinExistence type="predicted"/>
<comment type="caution">
    <text evidence="3">The sequence shown here is derived from an EMBL/GenBank/DDBJ whole genome shotgun (WGS) entry which is preliminary data.</text>
</comment>
<dbReference type="Gene3D" id="2.40.128.20">
    <property type="match status" value="1"/>
</dbReference>
<feature type="signal peptide" evidence="1">
    <location>
        <begin position="1"/>
        <end position="27"/>
    </location>
</feature>
<gene>
    <name evidence="3" type="ORF">HNP33_003123</name>
</gene>
<dbReference type="RefSeq" id="WP_184710100.1">
    <property type="nucleotide sequence ID" value="NZ_JACHKZ010000022.1"/>
</dbReference>
<dbReference type="Pfam" id="PF08212">
    <property type="entry name" value="Lipocalin_2"/>
    <property type="match status" value="1"/>
</dbReference>
<feature type="domain" description="Lipocalin/cytosolic fatty-acid binding" evidence="2">
    <location>
        <begin position="69"/>
        <end position="216"/>
    </location>
</feature>
<reference evidence="3 4" key="1">
    <citation type="submission" date="2020-08" db="EMBL/GenBank/DDBJ databases">
        <title>Functional genomics of gut bacteria from endangered species of beetles.</title>
        <authorList>
            <person name="Carlos-Shanley C."/>
        </authorList>
    </citation>
    <scope>NUCLEOTIDE SEQUENCE [LARGE SCALE GENOMIC DNA]</scope>
    <source>
        <strain evidence="3 4">S00124</strain>
    </source>
</reference>
<evidence type="ECO:0000313" key="3">
    <source>
        <dbReference type="EMBL" id="MBB6579013.1"/>
    </source>
</evidence>
<dbReference type="EMBL" id="JACHKZ010000022">
    <property type="protein sequence ID" value="MBB6579013.1"/>
    <property type="molecule type" value="Genomic_DNA"/>
</dbReference>
<name>A0ABR6RJ14_9BURK</name>
<keyword evidence="4" id="KW-1185">Reference proteome</keyword>
<evidence type="ECO:0000313" key="4">
    <source>
        <dbReference type="Proteomes" id="UP000562492"/>
    </source>
</evidence>